<evidence type="ECO:0000259" key="7">
    <source>
        <dbReference type="SMART" id="SM00481"/>
    </source>
</evidence>
<dbReference type="EMBL" id="VUOC01000004">
    <property type="protein sequence ID" value="KAA2240454.1"/>
    <property type="molecule type" value="Genomic_DNA"/>
</dbReference>
<protein>
    <recommendedName>
        <fullName evidence="1">DNA-directed DNA polymerase</fullName>
        <ecNumber evidence="1">2.7.7.7</ecNumber>
    </recommendedName>
</protein>
<dbReference type="CDD" id="cd07431">
    <property type="entry name" value="PHP_PolIIIA"/>
    <property type="match status" value="1"/>
</dbReference>
<gene>
    <name evidence="8" type="ORF">F0L74_30340</name>
</gene>
<evidence type="ECO:0000256" key="1">
    <source>
        <dbReference type="ARBA" id="ARBA00012417"/>
    </source>
</evidence>
<dbReference type="PANTHER" id="PTHR32294">
    <property type="entry name" value="DNA POLYMERASE III SUBUNIT ALPHA"/>
    <property type="match status" value="1"/>
</dbReference>
<dbReference type="SMART" id="SM00481">
    <property type="entry name" value="POLIIIAc"/>
    <property type="match status" value="1"/>
</dbReference>
<dbReference type="NCBIfam" id="TIGR00594">
    <property type="entry name" value="polc"/>
    <property type="match status" value="1"/>
</dbReference>
<comment type="caution">
    <text evidence="8">The sequence shown here is derived from an EMBL/GenBank/DDBJ whole genome shotgun (WGS) entry which is preliminary data.</text>
</comment>
<dbReference type="Gene3D" id="1.10.150.870">
    <property type="match status" value="1"/>
</dbReference>
<dbReference type="SUPFAM" id="SSF89550">
    <property type="entry name" value="PHP domain-like"/>
    <property type="match status" value="1"/>
</dbReference>
<accession>A0A5B2VNU2</accession>
<evidence type="ECO:0000313" key="8">
    <source>
        <dbReference type="EMBL" id="KAA2240454.1"/>
    </source>
</evidence>
<dbReference type="GO" id="GO:0006260">
    <property type="term" value="P:DNA replication"/>
    <property type="evidence" value="ECO:0007669"/>
    <property type="project" value="UniProtKB-KW"/>
</dbReference>
<evidence type="ECO:0000256" key="3">
    <source>
        <dbReference type="ARBA" id="ARBA00022695"/>
    </source>
</evidence>
<evidence type="ECO:0000256" key="2">
    <source>
        <dbReference type="ARBA" id="ARBA00022679"/>
    </source>
</evidence>
<dbReference type="Proteomes" id="UP000324611">
    <property type="component" value="Unassembled WGS sequence"/>
</dbReference>
<sequence>MYLNCKTYFSLRYGTITTRELVDTALEMGITSLALTNINMTADVWTFIQLCHEKGIKPIIGLECRNGHAFKYILLARNMEGWYAINHFLSNHLQTGEPFPDRAPALPGIFAIYAWGSCPLPQLAAHELVGVRPREVNKLFRIDTLAYKDKLVILHPVTFQDAKYYELHQVLRAVDQNILISQLPPATTAWKDESWLSPGDLLQHYEQYPHIVQNTLRIMETCELRFDFKAQRNKKYLLGSAAADRERLRELAYQGMEYRYGPDNAEARYRIEKELKIIEDQNFNAYFLITHDIIRFALDRGFFYVGRGSGANSIIAYCLRITDVDPIALNLYFERFLNPYRSSPPDFDIDFSWRDRDEVIRYVFEKHGTAYTALLGTVATFQENAIVRELGKVYGLPKKEIDRILENPFDLNLEKEGIHQRILDFSRLMTANNKAFPNHLSIHAGGILISEAPIHQYCATHLPPKGFYTAQLDMHQAEAIGLHKFDILSQRGLGHIRDSLEIIRANKGVNIDIHTVKAFTEDKQVKRQLKTVNTIGCFYIESPAMRQLLKKLECDDYLTLVAASSIIRPGVAQSGMMRQYVEHFRNPGKVTYLHPIIEKVLGETFGVMVYQEDVIKVIHEYADMDLADADILRRSMAGKYRGPGAFLQLQEQFFANCARLNRPEEVTKELWRQIASFTSFSFSKAHSATYAVESYQSLYLKTYFPAEFMVAVINNFGGFYNRELYFRELQRTGATVHPPCINNSRYPTTIQGKDVYTGFIHIEGLEEAWICRMLEERAKYGPYASLEDFTTRMQPPPEQLDLLIRIGAFNFTGHTKKQLLWKSSPLLRGKDAQADHVLPLFREPVTDHQLPHLAYHAHEDAFDEIDLLGFPINSPFEVLEHDQRPYTTVKELENKIGETVRCLGYLVCTKFIRTAQGAPMCFGTFLDREGEFLDTVHFPESFRLYPLQKNGFYALEGKVSAEYSVITLDVSHLRKIGYFEDKTFTPRQKAVYL</sequence>
<dbReference type="InterPro" id="IPR016195">
    <property type="entry name" value="Pol/histidinol_Pase-like"/>
</dbReference>
<reference evidence="8 9" key="2">
    <citation type="submission" date="2019-09" db="EMBL/GenBank/DDBJ databases">
        <authorList>
            <person name="Jin C."/>
        </authorList>
    </citation>
    <scope>NUCLEOTIDE SEQUENCE [LARGE SCALE GENOMIC DNA]</scope>
    <source>
        <strain evidence="8 9">BN140078</strain>
    </source>
</reference>
<evidence type="ECO:0000256" key="5">
    <source>
        <dbReference type="ARBA" id="ARBA00022932"/>
    </source>
</evidence>
<dbReference type="Gene3D" id="3.20.20.140">
    <property type="entry name" value="Metal-dependent hydrolases"/>
    <property type="match status" value="1"/>
</dbReference>
<keyword evidence="3" id="KW-0548">Nucleotidyltransferase</keyword>
<evidence type="ECO:0000256" key="4">
    <source>
        <dbReference type="ARBA" id="ARBA00022705"/>
    </source>
</evidence>
<organism evidence="8 9">
    <name type="scientific">Chitinophaga agrisoli</name>
    <dbReference type="NCBI Taxonomy" id="2607653"/>
    <lineage>
        <taxon>Bacteria</taxon>
        <taxon>Pseudomonadati</taxon>
        <taxon>Bacteroidota</taxon>
        <taxon>Chitinophagia</taxon>
        <taxon>Chitinophagales</taxon>
        <taxon>Chitinophagaceae</taxon>
        <taxon>Chitinophaga</taxon>
    </lineage>
</organism>
<dbReference type="Pfam" id="PF14579">
    <property type="entry name" value="HHH_6"/>
    <property type="match status" value="1"/>
</dbReference>
<keyword evidence="4" id="KW-0235">DNA replication</keyword>
<dbReference type="InterPro" id="IPR040982">
    <property type="entry name" value="DNA_pol3_finger"/>
</dbReference>
<keyword evidence="5" id="KW-0239">DNA-directed DNA polymerase</keyword>
<comment type="catalytic activity">
    <reaction evidence="6">
        <text>DNA(n) + a 2'-deoxyribonucleoside 5'-triphosphate = DNA(n+1) + diphosphate</text>
        <dbReference type="Rhea" id="RHEA:22508"/>
        <dbReference type="Rhea" id="RHEA-COMP:17339"/>
        <dbReference type="Rhea" id="RHEA-COMP:17340"/>
        <dbReference type="ChEBI" id="CHEBI:33019"/>
        <dbReference type="ChEBI" id="CHEBI:61560"/>
        <dbReference type="ChEBI" id="CHEBI:173112"/>
        <dbReference type="EC" id="2.7.7.7"/>
    </reaction>
</comment>
<dbReference type="RefSeq" id="WP_149841632.1">
    <property type="nucleotide sequence ID" value="NZ_VUOC01000004.1"/>
</dbReference>
<dbReference type="EC" id="2.7.7.7" evidence="1"/>
<dbReference type="AlphaFoldDB" id="A0A5B2VNU2"/>
<dbReference type="InterPro" id="IPR011708">
    <property type="entry name" value="DNA_pol3_alpha_NTPase_dom"/>
</dbReference>
<dbReference type="GO" id="GO:0003887">
    <property type="term" value="F:DNA-directed DNA polymerase activity"/>
    <property type="evidence" value="ECO:0007669"/>
    <property type="project" value="UniProtKB-KW"/>
</dbReference>
<dbReference type="Pfam" id="PF02811">
    <property type="entry name" value="PHP"/>
    <property type="match status" value="1"/>
</dbReference>
<proteinExistence type="predicted"/>
<keyword evidence="2" id="KW-0808">Transferase</keyword>
<reference evidence="8 9" key="1">
    <citation type="submission" date="2019-09" db="EMBL/GenBank/DDBJ databases">
        <title>Chitinophaga ginsengihumi sp. nov., isolated from soil of ginseng rhizosphere.</title>
        <authorList>
            <person name="Lee J."/>
        </authorList>
    </citation>
    <scope>NUCLEOTIDE SEQUENCE [LARGE SCALE GENOMIC DNA]</scope>
    <source>
        <strain evidence="8 9">BN140078</strain>
    </source>
</reference>
<dbReference type="GO" id="GO:0008408">
    <property type="term" value="F:3'-5' exonuclease activity"/>
    <property type="evidence" value="ECO:0007669"/>
    <property type="project" value="InterPro"/>
</dbReference>
<name>A0A5B2VNU2_9BACT</name>
<evidence type="ECO:0000256" key="6">
    <source>
        <dbReference type="ARBA" id="ARBA00049244"/>
    </source>
</evidence>
<dbReference type="Pfam" id="PF17657">
    <property type="entry name" value="DNA_pol3_finger"/>
    <property type="match status" value="1"/>
</dbReference>
<evidence type="ECO:0000313" key="9">
    <source>
        <dbReference type="Proteomes" id="UP000324611"/>
    </source>
</evidence>
<keyword evidence="9" id="KW-1185">Reference proteome</keyword>
<dbReference type="Pfam" id="PF07733">
    <property type="entry name" value="DNA_pol3_alpha"/>
    <property type="match status" value="1"/>
</dbReference>
<dbReference type="InterPro" id="IPR029460">
    <property type="entry name" value="DNAPol_HHH"/>
</dbReference>
<dbReference type="CDD" id="cd04485">
    <property type="entry name" value="DnaE_OBF"/>
    <property type="match status" value="1"/>
</dbReference>
<feature type="domain" description="Polymerase/histidinol phosphatase N-terminal" evidence="7">
    <location>
        <begin position="1"/>
        <end position="68"/>
    </location>
</feature>
<dbReference type="InterPro" id="IPR004013">
    <property type="entry name" value="PHP_dom"/>
</dbReference>
<dbReference type="InterPro" id="IPR003141">
    <property type="entry name" value="Pol/His_phosphatase_N"/>
</dbReference>
<dbReference type="InterPro" id="IPR004805">
    <property type="entry name" value="DnaE2/DnaE/PolC"/>
</dbReference>